<keyword evidence="4" id="KW-0378">Hydrolase</keyword>
<dbReference type="GO" id="GO:0016787">
    <property type="term" value="F:hydrolase activity"/>
    <property type="evidence" value="ECO:0007669"/>
    <property type="project" value="UniProtKB-KW"/>
</dbReference>
<dbReference type="AlphaFoldDB" id="A0A9E7U5L3"/>
<dbReference type="SMART" id="SM00849">
    <property type="entry name" value="Lactamase_B"/>
    <property type="match status" value="1"/>
</dbReference>
<evidence type="ECO:0000313" key="7">
    <source>
        <dbReference type="EMBL" id="UWM55515.1"/>
    </source>
</evidence>
<dbReference type="Proteomes" id="UP001057580">
    <property type="component" value="Chromosome"/>
</dbReference>
<gene>
    <name evidence="7" type="ORF">N0B31_04330</name>
</gene>
<evidence type="ECO:0000256" key="2">
    <source>
        <dbReference type="ARBA" id="ARBA00007749"/>
    </source>
</evidence>
<name>A0A9E7U5L3_9EURY</name>
<evidence type="ECO:0000313" key="8">
    <source>
        <dbReference type="Proteomes" id="UP001057580"/>
    </source>
</evidence>
<dbReference type="CDD" id="cd07729">
    <property type="entry name" value="AHL_lactonase_MBL-fold"/>
    <property type="match status" value="1"/>
</dbReference>
<protein>
    <submittedName>
        <fullName evidence="7">N-acyl homoserine lactonase family protein</fullName>
    </submittedName>
</protein>
<dbReference type="GO" id="GO:0046872">
    <property type="term" value="F:metal ion binding"/>
    <property type="evidence" value="ECO:0007669"/>
    <property type="project" value="UniProtKB-KW"/>
</dbReference>
<evidence type="ECO:0000256" key="1">
    <source>
        <dbReference type="ARBA" id="ARBA00001947"/>
    </source>
</evidence>
<dbReference type="PANTHER" id="PTHR42978:SF2">
    <property type="entry name" value="102 KBASES UNSTABLE REGION: FROM 1 TO 119443"/>
    <property type="match status" value="1"/>
</dbReference>
<comment type="similarity">
    <text evidence="2">Belongs to the metallo-beta-lactamase superfamily.</text>
</comment>
<evidence type="ECO:0000256" key="4">
    <source>
        <dbReference type="ARBA" id="ARBA00022801"/>
    </source>
</evidence>
<dbReference type="KEGG" id="ssai:N0B31_04330"/>
<keyword evidence="8" id="KW-1185">Reference proteome</keyword>
<feature type="domain" description="Metallo-beta-lactamase" evidence="6">
    <location>
        <begin position="43"/>
        <end position="252"/>
    </location>
</feature>
<organism evidence="7 8">
    <name type="scientific">Salinirubellus salinus</name>
    <dbReference type="NCBI Taxonomy" id="1364945"/>
    <lineage>
        <taxon>Archaea</taxon>
        <taxon>Methanobacteriati</taxon>
        <taxon>Methanobacteriota</taxon>
        <taxon>Stenosarchaea group</taxon>
        <taxon>Halobacteria</taxon>
        <taxon>Halobacteriales</taxon>
        <taxon>Natronomonadaceae</taxon>
        <taxon>Salinirubellus</taxon>
    </lineage>
</organism>
<dbReference type="Pfam" id="PF00753">
    <property type="entry name" value="Lactamase_B"/>
    <property type="match status" value="1"/>
</dbReference>
<evidence type="ECO:0000259" key="6">
    <source>
        <dbReference type="SMART" id="SM00849"/>
    </source>
</evidence>
<dbReference type="EMBL" id="CP104003">
    <property type="protein sequence ID" value="UWM55515.1"/>
    <property type="molecule type" value="Genomic_DNA"/>
</dbReference>
<dbReference type="PANTHER" id="PTHR42978">
    <property type="entry name" value="QUORUM-QUENCHING LACTONASE YTNP-RELATED-RELATED"/>
    <property type="match status" value="1"/>
</dbReference>
<dbReference type="RefSeq" id="WP_260594615.1">
    <property type="nucleotide sequence ID" value="NZ_CP104003.1"/>
</dbReference>
<sequence length="264" mass="29609">MPDYQVHVVDRGTITADTNLVLDGFRTATASDPNPDLVRGDGVVYNLVFDHPEGTVLWDTGSDPDCADWWPDELYDAFTHEDARPIEDDLADAGYSVEDIDAVVQSHLHLDHAGGLYAFEGTDVPVYVHRDELEYAYYSAKTDAPDGDEAYLERDFDRDLNWRVVDRHRHTLFEGLELVHLPGHSPGLLGVQCERGRETLLVVGDQAYAAPNYEQGASMGASLLWSTRDWHESRSLCRELERRHDATVVFGHDAAQMEELGPTL</sequence>
<dbReference type="InterPro" id="IPR001279">
    <property type="entry name" value="Metallo-B-lactamas"/>
</dbReference>
<accession>A0A9E7U5L3</accession>
<dbReference type="Gene3D" id="3.60.15.10">
    <property type="entry name" value="Ribonuclease Z/Hydroxyacylglutathione hydrolase-like"/>
    <property type="match status" value="1"/>
</dbReference>
<dbReference type="InterPro" id="IPR036866">
    <property type="entry name" value="RibonucZ/Hydroxyglut_hydro"/>
</dbReference>
<keyword evidence="3" id="KW-0479">Metal-binding</keyword>
<dbReference type="GeneID" id="74941622"/>
<dbReference type="InterPro" id="IPR051013">
    <property type="entry name" value="MBL_superfamily_lactonases"/>
</dbReference>
<reference evidence="7" key="1">
    <citation type="submission" date="2022-09" db="EMBL/GenBank/DDBJ databases">
        <title>Diverse halophilic archaea isolated from saline environments.</title>
        <authorList>
            <person name="Cui H.-L."/>
        </authorList>
    </citation>
    <scope>NUCLEOTIDE SEQUENCE</scope>
    <source>
        <strain evidence="7">ZS-35-S2</strain>
    </source>
</reference>
<dbReference type="SUPFAM" id="SSF56281">
    <property type="entry name" value="Metallo-hydrolase/oxidoreductase"/>
    <property type="match status" value="1"/>
</dbReference>
<evidence type="ECO:0000256" key="3">
    <source>
        <dbReference type="ARBA" id="ARBA00022723"/>
    </source>
</evidence>
<keyword evidence="5" id="KW-0862">Zinc</keyword>
<proteinExistence type="inferred from homology"/>
<evidence type="ECO:0000256" key="5">
    <source>
        <dbReference type="ARBA" id="ARBA00022833"/>
    </source>
</evidence>
<comment type="cofactor">
    <cofactor evidence="1">
        <name>Zn(2+)</name>
        <dbReference type="ChEBI" id="CHEBI:29105"/>
    </cofactor>
</comment>